<protein>
    <submittedName>
        <fullName evidence="5">Helix-turn-helix, AraC domain-containing protein</fullName>
    </submittedName>
</protein>
<dbReference type="SMART" id="SM00342">
    <property type="entry name" value="HTH_ARAC"/>
    <property type="match status" value="1"/>
</dbReference>
<dbReference type="GO" id="GO:0003700">
    <property type="term" value="F:DNA-binding transcription factor activity"/>
    <property type="evidence" value="ECO:0007669"/>
    <property type="project" value="InterPro"/>
</dbReference>
<dbReference type="Proteomes" id="UP000008703">
    <property type="component" value="Chromosome"/>
</dbReference>
<dbReference type="eggNOG" id="COG2207">
    <property type="taxonomic scope" value="Bacteria"/>
</dbReference>
<feature type="domain" description="HTH araC/xylS-type" evidence="4">
    <location>
        <begin position="219"/>
        <end position="320"/>
    </location>
</feature>
<dbReference type="Pfam" id="PF14525">
    <property type="entry name" value="AraC_binding_2"/>
    <property type="match status" value="1"/>
</dbReference>
<name>G2NVS4_STRV4</name>
<evidence type="ECO:0000256" key="3">
    <source>
        <dbReference type="ARBA" id="ARBA00023163"/>
    </source>
</evidence>
<keyword evidence="1" id="KW-0805">Transcription regulation</keyword>
<dbReference type="InterPro" id="IPR009057">
    <property type="entry name" value="Homeodomain-like_sf"/>
</dbReference>
<sequence>MLNEKVFRSDDLPAADRFDCWRELLAQTHAPMELLSDHRADFQASQRVLDLGAVSVWPTTFQPVCFRRTPKLIRQSDPEGLHLSLPLSGPLRAARTDDKAVYGPNTLCVVDTSRPIDVHGGDDSHPHQGVGLEVPKALLPLSQNQVDKVTGLRLSAQEGYGTLLTQLLTQLANSTGSYRPSDGPRLGTVIVDLLSALFTQALEIDGSLPQESHRRALVLRIQAFVQRHLHDTRLTPSMIAAAHHISTSYLHRLFEGEADTVAAWIRHQRLERARRDLADPALRTTPVYLIAARWGFPRAADFTRAFRTAYGVPPRDYRTAAQQAGPQG</sequence>
<dbReference type="HOGENOM" id="CLU_049704_1_1_11"/>
<dbReference type="PANTHER" id="PTHR46796">
    <property type="entry name" value="HTH-TYPE TRANSCRIPTIONAL ACTIVATOR RHAS-RELATED"/>
    <property type="match status" value="1"/>
</dbReference>
<keyword evidence="2" id="KW-0238">DNA-binding</keyword>
<dbReference type="SUPFAM" id="SSF46689">
    <property type="entry name" value="Homeodomain-like"/>
    <property type="match status" value="1"/>
</dbReference>
<proteinExistence type="predicted"/>
<reference evidence="5" key="1">
    <citation type="submission" date="2011-08" db="EMBL/GenBank/DDBJ databases">
        <title>Complete sequence of chromosome of Streptomyces violaceusniger Tu 4113.</title>
        <authorList>
            <consortium name="US DOE Joint Genome Institute"/>
            <person name="Lucas S."/>
            <person name="Han J."/>
            <person name="Lapidus A."/>
            <person name="Cheng J.-F."/>
            <person name="Goodwin L."/>
            <person name="Pitluck S."/>
            <person name="Peters L."/>
            <person name="Ivanova N."/>
            <person name="Daligault H."/>
            <person name="Detter J.C."/>
            <person name="Han C."/>
            <person name="Tapia R."/>
            <person name="Land M."/>
            <person name="Hauser L."/>
            <person name="Kyrpides N."/>
            <person name="Ivanova N."/>
            <person name="Pagani I."/>
            <person name="Hagen A."/>
            <person name="Katz L."/>
            <person name="Fiedler H.-P."/>
            <person name="Keasling J."/>
            <person name="Fortman J."/>
            <person name="Woyke T."/>
        </authorList>
    </citation>
    <scope>NUCLEOTIDE SEQUENCE [LARGE SCALE GENOMIC DNA]</scope>
    <source>
        <strain evidence="5">Tu 4113</strain>
    </source>
</reference>
<dbReference type="AlphaFoldDB" id="G2NVS4"/>
<gene>
    <name evidence="5" type="ORF">Strvi_6788</name>
</gene>
<evidence type="ECO:0000259" key="4">
    <source>
        <dbReference type="PROSITE" id="PS01124"/>
    </source>
</evidence>
<dbReference type="InterPro" id="IPR035418">
    <property type="entry name" value="AraC-bd_2"/>
</dbReference>
<organism evidence="5 6">
    <name type="scientific">Streptomyces violaceusniger (strain Tu 4113)</name>
    <dbReference type="NCBI Taxonomy" id="653045"/>
    <lineage>
        <taxon>Bacteria</taxon>
        <taxon>Bacillati</taxon>
        <taxon>Actinomycetota</taxon>
        <taxon>Actinomycetes</taxon>
        <taxon>Kitasatosporales</taxon>
        <taxon>Streptomycetaceae</taxon>
        <taxon>Streptomyces</taxon>
        <taxon>Streptomyces violaceusniger group</taxon>
    </lineage>
</organism>
<dbReference type="EMBL" id="CP002994">
    <property type="protein sequence ID" value="AEM86165.1"/>
    <property type="molecule type" value="Genomic_DNA"/>
</dbReference>
<evidence type="ECO:0000313" key="5">
    <source>
        <dbReference type="EMBL" id="AEM86165.1"/>
    </source>
</evidence>
<dbReference type="RefSeq" id="WP_014059642.1">
    <property type="nucleotide sequence ID" value="NC_015957.1"/>
</dbReference>
<dbReference type="Gene3D" id="1.10.10.60">
    <property type="entry name" value="Homeodomain-like"/>
    <property type="match status" value="1"/>
</dbReference>
<evidence type="ECO:0000256" key="1">
    <source>
        <dbReference type="ARBA" id="ARBA00023015"/>
    </source>
</evidence>
<evidence type="ECO:0000313" key="6">
    <source>
        <dbReference type="Proteomes" id="UP000008703"/>
    </source>
</evidence>
<dbReference type="KEGG" id="svl:Strvi_6788"/>
<dbReference type="PROSITE" id="PS01124">
    <property type="entry name" value="HTH_ARAC_FAMILY_2"/>
    <property type="match status" value="1"/>
</dbReference>
<dbReference type="Pfam" id="PF12833">
    <property type="entry name" value="HTH_18"/>
    <property type="match status" value="1"/>
</dbReference>
<dbReference type="GO" id="GO:0043565">
    <property type="term" value="F:sequence-specific DNA binding"/>
    <property type="evidence" value="ECO:0007669"/>
    <property type="project" value="InterPro"/>
</dbReference>
<keyword evidence="3" id="KW-0804">Transcription</keyword>
<keyword evidence="6" id="KW-1185">Reference proteome</keyword>
<dbReference type="PANTHER" id="PTHR46796:SF6">
    <property type="entry name" value="ARAC SUBFAMILY"/>
    <property type="match status" value="1"/>
</dbReference>
<dbReference type="InterPro" id="IPR050204">
    <property type="entry name" value="AraC_XylS_family_regulators"/>
</dbReference>
<accession>G2NVS4</accession>
<evidence type="ECO:0000256" key="2">
    <source>
        <dbReference type="ARBA" id="ARBA00023125"/>
    </source>
</evidence>
<dbReference type="InterPro" id="IPR018060">
    <property type="entry name" value="HTH_AraC"/>
</dbReference>